<keyword evidence="7" id="KW-0379">Hydroxylation</keyword>
<reference evidence="10 11" key="1">
    <citation type="submission" date="2021-07" db="EMBL/GenBank/DDBJ databases">
        <title>The Aristolochia fimbriata genome: insights into angiosperm evolution, floral development and chemical biosynthesis.</title>
        <authorList>
            <person name="Jiao Y."/>
        </authorList>
    </citation>
    <scope>NUCLEOTIDE SEQUENCE [LARGE SCALE GENOMIC DNA]</scope>
    <source>
        <strain evidence="10">IBCAS-2021</strain>
        <tissue evidence="10">Leaf</tissue>
    </source>
</reference>
<feature type="chain" id="PRO_5043653056" evidence="9">
    <location>
        <begin position="29"/>
        <end position="104"/>
    </location>
</feature>
<dbReference type="GO" id="GO:1902025">
    <property type="term" value="P:nitrate import"/>
    <property type="evidence" value="ECO:0007669"/>
    <property type="project" value="TreeGrafter"/>
</dbReference>
<feature type="region of interest" description="Disordered" evidence="8">
    <location>
        <begin position="49"/>
        <end position="79"/>
    </location>
</feature>
<comment type="subcellular location">
    <subcellularLocation>
        <location evidence="1">Secreted</location>
        <location evidence="1">Extracellular space</location>
        <location evidence="1">Apoplast</location>
    </subcellularLocation>
</comment>
<evidence type="ECO:0000256" key="2">
    <source>
        <dbReference type="ARBA" id="ARBA00008963"/>
    </source>
</evidence>
<evidence type="ECO:0000256" key="6">
    <source>
        <dbReference type="ARBA" id="ARBA00022729"/>
    </source>
</evidence>
<keyword evidence="6 9" id="KW-0732">Signal</keyword>
<dbReference type="PANTHER" id="PTHR33348:SF44">
    <property type="entry name" value="PRECURSOR OF CEP6"/>
    <property type="match status" value="1"/>
</dbReference>
<evidence type="ECO:0000256" key="3">
    <source>
        <dbReference type="ARBA" id="ARBA00022523"/>
    </source>
</evidence>
<accession>A0AAV7ETL6</accession>
<organism evidence="10 11">
    <name type="scientific">Aristolochia fimbriata</name>
    <name type="common">White veined hardy Dutchman's pipe vine</name>
    <dbReference type="NCBI Taxonomy" id="158543"/>
    <lineage>
        <taxon>Eukaryota</taxon>
        <taxon>Viridiplantae</taxon>
        <taxon>Streptophyta</taxon>
        <taxon>Embryophyta</taxon>
        <taxon>Tracheophyta</taxon>
        <taxon>Spermatophyta</taxon>
        <taxon>Magnoliopsida</taxon>
        <taxon>Magnoliidae</taxon>
        <taxon>Piperales</taxon>
        <taxon>Aristolochiaceae</taxon>
        <taxon>Aristolochia</taxon>
    </lineage>
</organism>
<dbReference type="EMBL" id="JAINDJ010000004">
    <property type="protein sequence ID" value="KAG9450961.1"/>
    <property type="molecule type" value="Genomic_DNA"/>
</dbReference>
<proteinExistence type="inferred from homology"/>
<dbReference type="GO" id="GO:0005179">
    <property type="term" value="F:hormone activity"/>
    <property type="evidence" value="ECO:0007669"/>
    <property type="project" value="UniProtKB-KW"/>
</dbReference>
<keyword evidence="11" id="KW-1185">Reference proteome</keyword>
<dbReference type="GO" id="GO:0006995">
    <property type="term" value="P:cellular response to nitrogen starvation"/>
    <property type="evidence" value="ECO:0007669"/>
    <property type="project" value="UniProtKB-ARBA"/>
</dbReference>
<evidence type="ECO:0000313" key="11">
    <source>
        <dbReference type="Proteomes" id="UP000825729"/>
    </source>
</evidence>
<dbReference type="AlphaFoldDB" id="A0AAV7ETL6"/>
<dbReference type="GO" id="GO:2000280">
    <property type="term" value="P:regulation of root development"/>
    <property type="evidence" value="ECO:0007669"/>
    <property type="project" value="TreeGrafter"/>
</dbReference>
<evidence type="ECO:0000256" key="9">
    <source>
        <dbReference type="SAM" id="SignalP"/>
    </source>
</evidence>
<evidence type="ECO:0000256" key="1">
    <source>
        <dbReference type="ARBA" id="ARBA00004271"/>
    </source>
</evidence>
<dbReference type="GO" id="GO:0048364">
    <property type="term" value="P:root development"/>
    <property type="evidence" value="ECO:0007669"/>
    <property type="project" value="InterPro"/>
</dbReference>
<keyword evidence="5" id="KW-0372">Hormone</keyword>
<name>A0AAV7ETL6_ARIFI</name>
<evidence type="ECO:0000313" key="10">
    <source>
        <dbReference type="EMBL" id="KAG9450961.1"/>
    </source>
</evidence>
<dbReference type="Proteomes" id="UP000825729">
    <property type="component" value="Unassembled WGS sequence"/>
</dbReference>
<evidence type="ECO:0000256" key="5">
    <source>
        <dbReference type="ARBA" id="ARBA00022702"/>
    </source>
</evidence>
<keyword evidence="3" id="KW-0052">Apoplast</keyword>
<evidence type="ECO:0000256" key="4">
    <source>
        <dbReference type="ARBA" id="ARBA00022525"/>
    </source>
</evidence>
<dbReference type="PANTHER" id="PTHR33348">
    <property type="entry name" value="PRECURSOR OF CEP5"/>
    <property type="match status" value="1"/>
</dbReference>
<keyword evidence="4" id="KW-0964">Secreted</keyword>
<dbReference type="GO" id="GO:1901371">
    <property type="term" value="P:regulation of leaf morphogenesis"/>
    <property type="evidence" value="ECO:0007669"/>
    <property type="project" value="TreeGrafter"/>
</dbReference>
<feature type="signal peptide" evidence="9">
    <location>
        <begin position="1"/>
        <end position="28"/>
    </location>
</feature>
<gene>
    <name evidence="10" type="ORF">H6P81_010926</name>
</gene>
<dbReference type="GO" id="GO:0048046">
    <property type="term" value="C:apoplast"/>
    <property type="evidence" value="ECO:0007669"/>
    <property type="project" value="UniProtKB-SubCell"/>
</dbReference>
<evidence type="ECO:0000256" key="8">
    <source>
        <dbReference type="SAM" id="MobiDB-lite"/>
    </source>
</evidence>
<comment type="caution">
    <text evidence="10">The sequence shown here is derived from an EMBL/GenBank/DDBJ whole genome shotgun (WGS) entry which is preliminary data.</text>
</comment>
<evidence type="ECO:0000256" key="7">
    <source>
        <dbReference type="ARBA" id="ARBA00023278"/>
    </source>
</evidence>
<comment type="similarity">
    <text evidence="2">Belongs to the C-terminally encoded plant signaling peptide (CEP) family.</text>
</comment>
<sequence>MANKRLSFLVCALLFLLTHSHLTPFISAARPFMPVKNCSECLSKQAKTGARIAEESQSTTPGPSHGIGHHAKNSDAYSGMSRLVDDAEATMLGHSPGVGHQVHN</sequence>
<protein>
    <submittedName>
        <fullName evidence="10">Uncharacterized protein</fullName>
    </submittedName>
</protein>
<dbReference type="InterPro" id="IPR033250">
    <property type="entry name" value="CEP"/>
</dbReference>